<evidence type="ECO:0000256" key="3">
    <source>
        <dbReference type="ARBA" id="ARBA00022691"/>
    </source>
</evidence>
<dbReference type="Proteomes" id="UP001285908">
    <property type="component" value="Unassembled WGS sequence"/>
</dbReference>
<evidence type="ECO:0000259" key="6">
    <source>
        <dbReference type="Pfam" id="PF08241"/>
    </source>
</evidence>
<evidence type="ECO:0000313" key="8">
    <source>
        <dbReference type="Proteomes" id="UP001285908"/>
    </source>
</evidence>
<comment type="caution">
    <text evidence="7">The sequence shown here is derived from an EMBL/GenBank/DDBJ whole genome shotgun (WGS) entry which is preliminary data.</text>
</comment>
<dbReference type="PANTHER" id="PTHR44068">
    <property type="entry name" value="ZGC:194242"/>
    <property type="match status" value="1"/>
</dbReference>
<dbReference type="InterPro" id="IPR025774">
    <property type="entry name" value="PiNMT-like"/>
</dbReference>
<gene>
    <name evidence="7" type="ORF">B0T23DRAFT_350871</name>
</gene>
<organism evidence="7 8">
    <name type="scientific">Neurospora hispaniola</name>
    <dbReference type="NCBI Taxonomy" id="588809"/>
    <lineage>
        <taxon>Eukaryota</taxon>
        <taxon>Fungi</taxon>
        <taxon>Dikarya</taxon>
        <taxon>Ascomycota</taxon>
        <taxon>Pezizomycotina</taxon>
        <taxon>Sordariomycetes</taxon>
        <taxon>Sordariomycetidae</taxon>
        <taxon>Sordariales</taxon>
        <taxon>Sordariaceae</taxon>
        <taxon>Neurospora</taxon>
    </lineage>
</organism>
<feature type="domain" description="Methyltransferase type 11" evidence="6">
    <location>
        <begin position="100"/>
        <end position="223"/>
    </location>
</feature>
<dbReference type="RefSeq" id="XP_062697676.1">
    <property type="nucleotide sequence ID" value="XM_062836064.1"/>
</dbReference>
<dbReference type="SUPFAM" id="SSF53335">
    <property type="entry name" value="S-adenosyl-L-methionine-dependent methyltransferases"/>
    <property type="match status" value="1"/>
</dbReference>
<comment type="caution">
    <text evidence="4">Lacks conserved residue(s) required for the propagation of feature annotation.</text>
</comment>
<dbReference type="Gene3D" id="3.40.50.150">
    <property type="entry name" value="Vaccinia Virus protein VP39"/>
    <property type="match status" value="1"/>
</dbReference>
<reference evidence="7 8" key="1">
    <citation type="journal article" date="2023" name="Mol. Phylogenet. Evol.">
        <title>Genome-scale phylogeny and comparative genomics of the fungal order Sordariales.</title>
        <authorList>
            <person name="Hensen N."/>
            <person name="Bonometti L."/>
            <person name="Westerberg I."/>
            <person name="Brannstrom I.O."/>
            <person name="Guillou S."/>
            <person name="Cros-Aarteil S."/>
            <person name="Calhoun S."/>
            <person name="Haridas S."/>
            <person name="Kuo A."/>
            <person name="Mondo S."/>
            <person name="Pangilinan J."/>
            <person name="Riley R."/>
            <person name="LaButti K."/>
            <person name="Andreopoulos B."/>
            <person name="Lipzen A."/>
            <person name="Chen C."/>
            <person name="Yan M."/>
            <person name="Daum C."/>
            <person name="Ng V."/>
            <person name="Clum A."/>
            <person name="Steindorff A."/>
            <person name="Ohm R.A."/>
            <person name="Martin F."/>
            <person name="Silar P."/>
            <person name="Natvig D.O."/>
            <person name="Lalanne C."/>
            <person name="Gautier V."/>
            <person name="Ament-Velasquez S.L."/>
            <person name="Kruys A."/>
            <person name="Hutchinson M.I."/>
            <person name="Powell A.J."/>
            <person name="Barry K."/>
            <person name="Miller A.N."/>
            <person name="Grigoriev I.V."/>
            <person name="Debuchy R."/>
            <person name="Gladieux P."/>
            <person name="Hiltunen Thoren M."/>
            <person name="Johannesson H."/>
        </authorList>
    </citation>
    <scope>NUCLEOTIDE SEQUENCE [LARGE SCALE GENOMIC DNA]</scope>
    <source>
        <strain evidence="7 8">FGSC 10403</strain>
    </source>
</reference>
<evidence type="ECO:0000256" key="2">
    <source>
        <dbReference type="ARBA" id="ARBA00022679"/>
    </source>
</evidence>
<keyword evidence="8" id="KW-1185">Reference proteome</keyword>
<keyword evidence="1 4" id="KW-0489">Methyltransferase</keyword>
<feature type="region of interest" description="Disordered" evidence="5">
    <location>
        <begin position="350"/>
        <end position="396"/>
    </location>
</feature>
<dbReference type="GO" id="GO:0032259">
    <property type="term" value="P:methylation"/>
    <property type="evidence" value="ECO:0007669"/>
    <property type="project" value="UniProtKB-UniRule"/>
</dbReference>
<dbReference type="InterPro" id="IPR050447">
    <property type="entry name" value="Erg6_SMT_methyltransf"/>
</dbReference>
<dbReference type="GO" id="GO:0008757">
    <property type="term" value="F:S-adenosylmethionine-dependent methyltransferase activity"/>
    <property type="evidence" value="ECO:0007669"/>
    <property type="project" value="InterPro"/>
</dbReference>
<name>A0AAJ0IGT4_9PEZI</name>
<feature type="region of interest" description="SAM motif I" evidence="4">
    <location>
        <begin position="99"/>
        <end position="108"/>
    </location>
</feature>
<sequence>MAAVASQTTQTGQDEVTDLSKQYDTPMGLAHTTMQALKDRIKLHYDLASDYYLNLWGEHIHHGYWATDEAKAKDTKEVAQVNLIRLLLEISKVSEGARVLDTGCGIGGTSRFLASELGCTVTGITISTKQVEMATRLTKAEAAKQIQGDDKTVTPDADGFIALGKGKVRFLELDAEKMGEYFASDAGTFDAVWISEALSHFPNKALFFQNAFKVLKQGGKLVLADWFKGEELNQTQFDNDIKPIEDGMLLPPLCTQPDYVKLATDAGLKVFHEPKDISKDVSKTWDISWSLVQNPSLWAFAFSQGRDGIAFLQAFRAMRRGYSNGSFRYAVMSFQNTPAPVITTVREQSYPTSIDISRPQPPPPPAQLLSSGPVRSDPSKIMATYPQPRNQRGSELGILVPPRMDVGELRISKTENRISGWSPNA</sequence>
<feature type="region of interest" description="SAM motif III" evidence="4">
    <location>
        <begin position="214"/>
        <end position="223"/>
    </location>
</feature>
<dbReference type="AlphaFoldDB" id="A0AAJ0IGT4"/>
<evidence type="ECO:0000256" key="4">
    <source>
        <dbReference type="PROSITE-ProRule" id="PRU00914"/>
    </source>
</evidence>
<proteinExistence type="inferred from homology"/>
<evidence type="ECO:0000256" key="1">
    <source>
        <dbReference type="ARBA" id="ARBA00022603"/>
    </source>
</evidence>
<accession>A0AAJ0IGT4</accession>
<dbReference type="PANTHER" id="PTHR44068:SF11">
    <property type="entry name" value="GERANYL DIPHOSPHATE 2-C-METHYLTRANSFERASE"/>
    <property type="match status" value="1"/>
</dbReference>
<dbReference type="Pfam" id="PF08241">
    <property type="entry name" value="Methyltransf_11"/>
    <property type="match status" value="1"/>
</dbReference>
<dbReference type="InterPro" id="IPR013216">
    <property type="entry name" value="Methyltransf_11"/>
</dbReference>
<dbReference type="GeneID" id="87873686"/>
<dbReference type="EMBL" id="JAULSX010000001">
    <property type="protein sequence ID" value="KAK3500043.1"/>
    <property type="molecule type" value="Genomic_DNA"/>
</dbReference>
<evidence type="ECO:0000256" key="5">
    <source>
        <dbReference type="SAM" id="MobiDB-lite"/>
    </source>
</evidence>
<dbReference type="PROSITE" id="PS51581">
    <property type="entry name" value="SAM_GTMT"/>
    <property type="match status" value="1"/>
</dbReference>
<comment type="similarity">
    <text evidence="4">Belongs to the class I-like SAM-binding methyltransferase superfamily. gTMT family.</text>
</comment>
<keyword evidence="3 4" id="KW-0949">S-adenosyl-L-methionine</keyword>
<dbReference type="CDD" id="cd02440">
    <property type="entry name" value="AdoMet_MTases"/>
    <property type="match status" value="1"/>
</dbReference>
<protein>
    <submittedName>
        <fullName evidence="7">S-adenosyl-L-methionine-dependent methyltransferase</fullName>
    </submittedName>
</protein>
<dbReference type="InterPro" id="IPR029063">
    <property type="entry name" value="SAM-dependent_MTases_sf"/>
</dbReference>
<keyword evidence="2 4" id="KW-0808">Transferase</keyword>
<evidence type="ECO:0000313" key="7">
    <source>
        <dbReference type="EMBL" id="KAK3500043.1"/>
    </source>
</evidence>